<keyword evidence="3" id="KW-1185">Reference proteome</keyword>
<dbReference type="SUPFAM" id="SSF51905">
    <property type="entry name" value="FAD/NAD(P)-binding domain"/>
    <property type="match status" value="1"/>
</dbReference>
<evidence type="ECO:0000313" key="3">
    <source>
        <dbReference type="Proteomes" id="UP001152049"/>
    </source>
</evidence>
<dbReference type="PANTHER" id="PTHR13847:SF213">
    <property type="entry name" value="DEPENDENT OXIDOREDUCTASE, PUTATIVE-RELATED"/>
    <property type="match status" value="1"/>
</dbReference>
<organism evidence="2 3">
    <name type="scientific">Fusarium torreyae</name>
    <dbReference type="NCBI Taxonomy" id="1237075"/>
    <lineage>
        <taxon>Eukaryota</taxon>
        <taxon>Fungi</taxon>
        <taxon>Dikarya</taxon>
        <taxon>Ascomycota</taxon>
        <taxon>Pezizomycotina</taxon>
        <taxon>Sordariomycetes</taxon>
        <taxon>Hypocreomycetidae</taxon>
        <taxon>Hypocreales</taxon>
        <taxon>Nectriaceae</taxon>
        <taxon>Fusarium</taxon>
    </lineage>
</organism>
<dbReference type="GO" id="GO:0005737">
    <property type="term" value="C:cytoplasm"/>
    <property type="evidence" value="ECO:0007669"/>
    <property type="project" value="TreeGrafter"/>
</dbReference>
<comment type="caution">
    <text evidence="2">The sequence shown here is derived from an EMBL/GenBank/DDBJ whole genome shotgun (WGS) entry which is preliminary data.</text>
</comment>
<dbReference type="OrthoDB" id="512662at2759"/>
<evidence type="ECO:0000259" key="1">
    <source>
        <dbReference type="Pfam" id="PF01266"/>
    </source>
</evidence>
<dbReference type="PANTHER" id="PTHR13847">
    <property type="entry name" value="SARCOSINE DEHYDROGENASE-RELATED"/>
    <property type="match status" value="1"/>
</dbReference>
<sequence length="528" mass="58275">MDRTGNRAADRLLAIARTMQGPEPTYGLPHEFMAKLRAALLADPLLPRPNPSISLWQEPAHPTISKSQSPNLPEFTDIVVIGSGITGCSVTKALLEDDTLDTESRIVVLEARTLTSGATGRNGGQLVSPVGHLYTTMCKRYGEDTAKEMCRFSMMNIDRVLGMLEELDPALQAASEIRHVSKVMVAGDEETWQASKESLESFRNAIPDHQTLHRVSEKEALADQFNVKSGHGAIDHPAGAVWPYRLITGIFERLLAQYPDRLSIETNTPATNIQYVPSAPDDDSPEPEYRYMVETPRGTIRTKQVVHCTNANAAHLLRPLLGKLYPYRGTMSVHKAGPHLEHVGNHRSWSQLTKTTLDPVSEFYSGGLYYLQQHGNTGDIWIGTDYSNVFDVLTSDDTSVPGHSVEALLNFLPRYFVEGWPEGERPELKRVWTGLQGHTSDGLPLVGKLPKSLSGRDGQGEWIAGGYSGYGMDKAWMTGEALSSMILGKGTPDWLPKAFLITEGRLERDITTEKSVAKWVSIAKTGDW</sequence>
<feature type="domain" description="FAD dependent oxidoreductase" evidence="1">
    <location>
        <begin position="77"/>
        <end position="484"/>
    </location>
</feature>
<dbReference type="Gene3D" id="3.50.50.60">
    <property type="entry name" value="FAD/NAD(P)-binding domain"/>
    <property type="match status" value="1"/>
</dbReference>
<gene>
    <name evidence="2" type="ORF">NW762_014050</name>
</gene>
<dbReference type="Gene3D" id="3.30.9.10">
    <property type="entry name" value="D-Amino Acid Oxidase, subunit A, domain 2"/>
    <property type="match status" value="1"/>
</dbReference>
<dbReference type="Pfam" id="PF01266">
    <property type="entry name" value="DAO"/>
    <property type="match status" value="1"/>
</dbReference>
<dbReference type="Proteomes" id="UP001152049">
    <property type="component" value="Unassembled WGS sequence"/>
</dbReference>
<evidence type="ECO:0000313" key="2">
    <source>
        <dbReference type="EMBL" id="KAJ4245541.1"/>
    </source>
</evidence>
<dbReference type="InterPro" id="IPR006076">
    <property type="entry name" value="FAD-dep_OxRdtase"/>
</dbReference>
<dbReference type="AlphaFoldDB" id="A0A9W8RMM0"/>
<proteinExistence type="predicted"/>
<reference evidence="2" key="1">
    <citation type="submission" date="2022-09" db="EMBL/GenBank/DDBJ databases">
        <title>Fusarium specimens isolated from Avocado Roots.</title>
        <authorList>
            <person name="Stajich J."/>
            <person name="Roper C."/>
            <person name="Heimlech-Rivalta G."/>
        </authorList>
    </citation>
    <scope>NUCLEOTIDE SEQUENCE</scope>
    <source>
        <strain evidence="2">CF00136</strain>
    </source>
</reference>
<accession>A0A9W8RMM0</accession>
<dbReference type="InterPro" id="IPR036188">
    <property type="entry name" value="FAD/NAD-bd_sf"/>
</dbReference>
<dbReference type="EMBL" id="JAOQAZ010000046">
    <property type="protein sequence ID" value="KAJ4245541.1"/>
    <property type="molecule type" value="Genomic_DNA"/>
</dbReference>
<protein>
    <recommendedName>
        <fullName evidence="1">FAD dependent oxidoreductase domain-containing protein</fullName>
    </recommendedName>
</protein>
<name>A0A9W8RMM0_9HYPO</name>